<keyword evidence="3" id="KW-1185">Reference proteome</keyword>
<accession>A0ABT7MSU2</accession>
<dbReference type="RefSeq" id="WP_286038571.1">
    <property type="nucleotide sequence ID" value="NZ_CP183077.1"/>
</dbReference>
<dbReference type="InterPro" id="IPR011646">
    <property type="entry name" value="KAP_P-loop"/>
</dbReference>
<evidence type="ECO:0000313" key="3">
    <source>
        <dbReference type="Proteomes" id="UP001230807"/>
    </source>
</evidence>
<feature type="domain" description="KAP NTPase" evidence="1">
    <location>
        <begin position="24"/>
        <end position="295"/>
    </location>
</feature>
<comment type="caution">
    <text evidence="2">The sequence shown here is derived from an EMBL/GenBank/DDBJ whole genome shotgun (WGS) entry which is preliminary data.</text>
</comment>
<dbReference type="PANTHER" id="PTHR22674">
    <property type="entry name" value="NTPASE, KAP FAMILY P-LOOP DOMAIN-CONTAINING 1"/>
    <property type="match status" value="1"/>
</dbReference>
<evidence type="ECO:0000259" key="1">
    <source>
        <dbReference type="Pfam" id="PF07693"/>
    </source>
</evidence>
<dbReference type="InterPro" id="IPR052754">
    <property type="entry name" value="NTPase_KAP_P-loop"/>
</dbReference>
<dbReference type="Gene3D" id="3.40.50.300">
    <property type="entry name" value="P-loop containing nucleotide triphosphate hydrolases"/>
    <property type="match status" value="1"/>
</dbReference>
<name>A0ABT7MSU2_9BACL</name>
<sequence length="713" mass="81850">MVDLNYSSDNPIDNPSHDKFNRYPFAQRVANVIAERNDSSSIVIGIYGAWGEGKTSVFNFIENELKDKPDIVCMNFNPWRFGSEDQMLVNFFNDLAISIDRTIETGRERIGDFIEKYVKPIASIAGRTEAAEGIGSFFSGANIEELKSRIESLLENEKKRVVIFIDDIDRLEKNDIHALFRLVKLTADFKYTAYILAFDKEVVATVLQERYGPSSSLGAGNSFLEKIIQVPLHLPAVDKEDLRTLCFNEINKVIDFVGVGLSEENAREFVNNFSKGIEPQLTTPRQAKLYSNILMFSLPILRNEANIVDLMLIEGVRVFLPEVYSLIKNNKELFLTDGNMIYSSQQKEKEKVRKKEKIEGILARFHPEEKENILDLLCFLFPKLNAIFKNTTYGNDWEETWSEKQRICSPLYFQRYFTYAINKKDISDITINELLERSKDSSIAEIVNEIKEIMNENNAETFISKLRRLSKSLTSEQLKNLALSISKLGNYLPNPVQMFSAWNTYGQGAMFTADCVVNLEDKTERLDLGRNIILTADPLTFAAECFSWFRKNTEEHPNPNAYSEEEYLELAKTLAQRVSEEITKADIGDLGKIERLPYLLTIWHEYGETGEASQTISQNIVKDSDFVFDFLESYTSTAFGEFGSKKSNFSNENYDAVKKIVNPDLIVDTIQRTIENLPFDENYPNSLNVSRKEELARQFLWIHHFVNDKEKDT</sequence>
<organism evidence="2 3">
    <name type="scientific">Exiguobacterium mexicanum</name>
    <dbReference type="NCBI Taxonomy" id="340146"/>
    <lineage>
        <taxon>Bacteria</taxon>
        <taxon>Bacillati</taxon>
        <taxon>Bacillota</taxon>
        <taxon>Bacilli</taxon>
        <taxon>Bacillales</taxon>
        <taxon>Bacillales Family XII. Incertae Sedis</taxon>
        <taxon>Exiguobacterium</taxon>
    </lineage>
</organism>
<protein>
    <submittedName>
        <fullName evidence="2">P-loop NTPase fold protein</fullName>
    </submittedName>
</protein>
<dbReference type="SUPFAM" id="SSF52540">
    <property type="entry name" value="P-loop containing nucleoside triphosphate hydrolases"/>
    <property type="match status" value="1"/>
</dbReference>
<dbReference type="InterPro" id="IPR027417">
    <property type="entry name" value="P-loop_NTPase"/>
</dbReference>
<reference evidence="2 3" key="1">
    <citation type="submission" date="2023-06" db="EMBL/GenBank/DDBJ databases">
        <title>Influencing factors and mechanism of Cr(VI) reduction by facultative anaerobic Exiguobacterium sp. PY14.</title>
        <authorList>
            <person name="Zou L."/>
        </authorList>
    </citation>
    <scope>NUCLEOTIDE SEQUENCE [LARGE SCALE GENOMIC DNA]</scope>
    <source>
        <strain evidence="2 3">PY14</strain>
    </source>
</reference>
<dbReference type="EMBL" id="JASWER010000022">
    <property type="protein sequence ID" value="MDL5378276.1"/>
    <property type="molecule type" value="Genomic_DNA"/>
</dbReference>
<proteinExistence type="predicted"/>
<gene>
    <name evidence="2" type="ORF">QR695_14825</name>
</gene>
<dbReference type="PANTHER" id="PTHR22674:SF6">
    <property type="entry name" value="NTPASE KAP FAMILY P-LOOP DOMAIN-CONTAINING PROTEIN 1"/>
    <property type="match status" value="1"/>
</dbReference>
<dbReference type="Pfam" id="PF07693">
    <property type="entry name" value="KAP_NTPase"/>
    <property type="match status" value="1"/>
</dbReference>
<dbReference type="Proteomes" id="UP001230807">
    <property type="component" value="Unassembled WGS sequence"/>
</dbReference>
<evidence type="ECO:0000313" key="2">
    <source>
        <dbReference type="EMBL" id="MDL5378276.1"/>
    </source>
</evidence>